<dbReference type="Gene3D" id="3.40.50.1100">
    <property type="match status" value="2"/>
</dbReference>
<accession>H5SK43</accession>
<dbReference type="SUPFAM" id="SSF54631">
    <property type="entry name" value="CBS-domain pair"/>
    <property type="match status" value="1"/>
</dbReference>
<dbReference type="Gene3D" id="3.10.580.10">
    <property type="entry name" value="CBS-domain"/>
    <property type="match status" value="1"/>
</dbReference>
<evidence type="ECO:0000256" key="3">
    <source>
        <dbReference type="ARBA" id="ARBA00022898"/>
    </source>
</evidence>
<dbReference type="InterPro" id="IPR036052">
    <property type="entry name" value="TrpB-like_PALP_sf"/>
</dbReference>
<dbReference type="InterPro" id="IPR001216">
    <property type="entry name" value="P-phosphate_BS"/>
</dbReference>
<keyword evidence="4" id="KW-0129">CBS domain</keyword>
<dbReference type="EMBL" id="AP011750">
    <property type="protein sequence ID" value="BAL56529.1"/>
    <property type="molecule type" value="Genomic_DNA"/>
</dbReference>
<dbReference type="CDD" id="cd01561">
    <property type="entry name" value="CBS_like"/>
    <property type="match status" value="1"/>
</dbReference>
<dbReference type="InterPro" id="IPR046342">
    <property type="entry name" value="CBS_dom_sf"/>
</dbReference>
<comment type="similarity">
    <text evidence="2">Belongs to the cysteine synthase/cystathionine beta-synthase family.</text>
</comment>
<dbReference type="GO" id="GO:0016765">
    <property type="term" value="F:transferase activity, transferring alkyl or aryl (other than methyl) groups"/>
    <property type="evidence" value="ECO:0007669"/>
    <property type="project" value="UniProtKB-ARBA"/>
</dbReference>
<dbReference type="Pfam" id="PF00571">
    <property type="entry name" value="CBS"/>
    <property type="match status" value="1"/>
</dbReference>
<name>H5SK43_9BACT</name>
<evidence type="ECO:0000256" key="4">
    <source>
        <dbReference type="PROSITE-ProRule" id="PRU00703"/>
    </source>
</evidence>
<evidence type="ECO:0000256" key="2">
    <source>
        <dbReference type="ARBA" id="ARBA00007103"/>
    </source>
</evidence>
<feature type="domain" description="CBS" evidence="5">
    <location>
        <begin position="336"/>
        <end position="392"/>
    </location>
</feature>
<dbReference type="FunFam" id="3.40.50.1100:FF:000118">
    <property type="entry name" value="Related to CYS4-cystathionine beta-synthase"/>
    <property type="match status" value="1"/>
</dbReference>
<dbReference type="PANTHER" id="PTHR10314">
    <property type="entry name" value="CYSTATHIONINE BETA-SYNTHASE"/>
    <property type="match status" value="1"/>
</dbReference>
<organism evidence="6">
    <name type="scientific">uncultured Bacteroidota bacterium</name>
    <dbReference type="NCBI Taxonomy" id="152509"/>
    <lineage>
        <taxon>Bacteria</taxon>
        <taxon>Pseudomonadati</taxon>
        <taxon>Bacteroidota</taxon>
        <taxon>environmental samples</taxon>
    </lineage>
</organism>
<gene>
    <name evidence="6" type="ORF">HGMM_F40B03C17</name>
</gene>
<evidence type="ECO:0000313" key="6">
    <source>
        <dbReference type="EMBL" id="BAL56529.1"/>
    </source>
</evidence>
<dbReference type="PROSITE" id="PS51371">
    <property type="entry name" value="CBS"/>
    <property type="match status" value="1"/>
</dbReference>
<comment type="cofactor">
    <cofactor evidence="1">
        <name>pyridoxal 5'-phosphate</name>
        <dbReference type="ChEBI" id="CHEBI:597326"/>
    </cofactor>
</comment>
<dbReference type="SUPFAM" id="SSF53686">
    <property type="entry name" value="Tryptophan synthase beta subunit-like PLP-dependent enzymes"/>
    <property type="match status" value="1"/>
</dbReference>
<dbReference type="FunFam" id="3.40.50.1100:FF:000003">
    <property type="entry name" value="Cystathionine beta-synthase"/>
    <property type="match status" value="1"/>
</dbReference>
<dbReference type="Pfam" id="PF00291">
    <property type="entry name" value="PALP"/>
    <property type="match status" value="1"/>
</dbReference>
<dbReference type="SMART" id="SM00116">
    <property type="entry name" value="CBS"/>
    <property type="match status" value="2"/>
</dbReference>
<evidence type="ECO:0000259" key="5">
    <source>
        <dbReference type="PROSITE" id="PS51371"/>
    </source>
</evidence>
<protein>
    <submittedName>
        <fullName evidence="6">Cystathionine beta-synthase</fullName>
    </submittedName>
</protein>
<evidence type="ECO:0000256" key="1">
    <source>
        <dbReference type="ARBA" id="ARBA00001933"/>
    </source>
</evidence>
<dbReference type="InterPro" id="IPR050214">
    <property type="entry name" value="Cys_Synth/Cystath_Beta-Synth"/>
</dbReference>
<keyword evidence="3" id="KW-0663">Pyridoxal phosphate</keyword>
<dbReference type="InterPro" id="IPR000644">
    <property type="entry name" value="CBS_dom"/>
</dbReference>
<dbReference type="GO" id="GO:0006535">
    <property type="term" value="P:cysteine biosynthetic process from serine"/>
    <property type="evidence" value="ECO:0007669"/>
    <property type="project" value="InterPro"/>
</dbReference>
<dbReference type="PROSITE" id="PS00901">
    <property type="entry name" value="CYS_SYNTHASE"/>
    <property type="match status" value="1"/>
</dbReference>
<reference evidence="6" key="1">
    <citation type="journal article" date="2005" name="Environ. Microbiol.">
        <title>Genetic and functional properties of uncultivated thermophilic crenarchaeotes from a subsurface gold mine as revealed by analysis of genome fragments.</title>
        <authorList>
            <person name="Nunoura T."/>
            <person name="Hirayama H."/>
            <person name="Takami H."/>
            <person name="Oida H."/>
            <person name="Nishi S."/>
            <person name="Shimamura S."/>
            <person name="Suzuki Y."/>
            <person name="Inagaki F."/>
            <person name="Takai K."/>
            <person name="Nealson K.H."/>
            <person name="Horikoshi K."/>
        </authorList>
    </citation>
    <scope>NUCLEOTIDE SEQUENCE</scope>
</reference>
<proteinExistence type="inferred from homology"/>
<dbReference type="AlphaFoldDB" id="H5SK43"/>
<sequence>MELIGRTPLVQLNAVTRGVPAPVLAKVEYFNPGHSVKDRIALKMVEEAEKAGLLRPGGTIVEATSGNTGMGLALVAAIKGYRCIFTVPDKQSKEKIDALRALGAEVIVTPTQVPPDDPRSYYSVARRLAQEIPGAFYPNQYDNLHNRQAHYETTGPEIWEQTEGRITHFVAGMGTTGTICGIAQYLKERNPSIQVIGVDTYGSLFQKLHETGQIDPKEIYPYLTEGIGEDIVPANLDLSLIDRVIKVTDKNGALMARKLARYEGLFVGWSSGSAVWAALEVARELTPRDLVVVLLPDHGTRYLNKIYNDAWMRAQGFLEPTQELTVSDVLRMKARKTPGLARVSPMDPLRLAVELMQRYEISQLPVMEGDKVHGLLTESRLIEVLMDDPLAKDYPVQRYMVDPPVIVLPSTPVDIVSKMLSREMPALLVQMAPGEWDIITRSDILHTLVEAGK</sequence>
<reference evidence="6" key="2">
    <citation type="journal article" date="2012" name="PLoS ONE">
        <title>A Deeply Branching Thermophilic Bacterium with an Ancient Acetyl-CoA Pathway Dominates a Subsurface Ecosystem.</title>
        <authorList>
            <person name="Takami H."/>
            <person name="Noguchi H."/>
            <person name="Takaki Y."/>
            <person name="Uchiyama I."/>
            <person name="Toyoda A."/>
            <person name="Nishi S."/>
            <person name="Chee G.-J."/>
            <person name="Arai W."/>
            <person name="Nunoura T."/>
            <person name="Itoh T."/>
            <person name="Hattori M."/>
            <person name="Takai K."/>
        </authorList>
    </citation>
    <scope>NUCLEOTIDE SEQUENCE</scope>
</reference>
<dbReference type="InterPro" id="IPR001926">
    <property type="entry name" value="TrpB-like_PALP"/>
</dbReference>